<dbReference type="Pfam" id="PF03968">
    <property type="entry name" value="LptD_N"/>
    <property type="match status" value="1"/>
</dbReference>
<keyword evidence="1" id="KW-0998">Cell outer membrane</keyword>
<keyword evidence="5" id="KW-1185">Reference proteome</keyword>
<dbReference type="Gene3D" id="2.60.450.10">
    <property type="entry name" value="Lipopolysaccharide (LPS) transport protein A like domain"/>
    <property type="match status" value="1"/>
</dbReference>
<dbReference type="Proteomes" id="UP001198241">
    <property type="component" value="Unassembled WGS sequence"/>
</dbReference>
<comment type="caution">
    <text evidence="4">The sequence shown here is derived from an EMBL/GenBank/DDBJ whole genome shotgun (WGS) entry which is preliminary data.</text>
</comment>
<dbReference type="EMBL" id="JAJEQD010000003">
    <property type="protein sequence ID" value="MCC2156021.1"/>
    <property type="molecule type" value="Genomic_DNA"/>
</dbReference>
<feature type="chain" id="PRO_5045407369" evidence="2">
    <location>
        <begin position="24"/>
        <end position="518"/>
    </location>
</feature>
<organism evidence="4 5">
    <name type="scientific">Veillonella fallax</name>
    <dbReference type="NCBI Taxonomy" id="2881272"/>
    <lineage>
        <taxon>Bacteria</taxon>
        <taxon>Bacillati</taxon>
        <taxon>Bacillota</taxon>
        <taxon>Negativicutes</taxon>
        <taxon>Veillonellales</taxon>
        <taxon>Veillonellaceae</taxon>
        <taxon>Veillonella</taxon>
    </lineage>
</organism>
<sequence length="518" mass="59411">MRKRKVQWLAAACVFCLAQPVWAATESTTVYQDQLDSVDQSYLGEISKASTPENSNIRVVRRGEKAKSDQPTEQLPTRIDADKMSYTGSTGDVYAQGDVVVTQGNQTLMAPRIEGNTKTTEYRTVGGYRFLENGGKTKDITGQNMTYRTSDRHFTADQAFGWNDPYYVKGQNATFDGETGHMDKGMVTTKHAMAFKHTPDYRVEGQDIKVYPGDKVIIKKPSFYIKNFKVLSLPSYTASLRHDKGEQKFSLFSLIPRPMYNSDDGFGLHGSTEYPIGKHGEAYIDYRWYVKNGFKPQIGYRHYLPWATASIGYSKESNEYNDETVWVEKIGEVRLDTHTYHVGKSPVTVRGGVNAGYWKEGSVKGSHKEYYTEVSHDPIKLGKNANLRFLGGYQRDYYGYNDTIRSMPYWGARFRSKVGNRANVWVSYNQRNISYNNSPYRFDTTELPKELIYGGSYKLTRLDDFSVSVKTNMMSGDIDSVYYTWHRDLHSFDMYLTYKDAHRSNNDQWKIKFVGKDF</sequence>
<evidence type="ECO:0000256" key="1">
    <source>
        <dbReference type="ARBA" id="ARBA00023237"/>
    </source>
</evidence>
<dbReference type="InterPro" id="IPR050218">
    <property type="entry name" value="LptD"/>
</dbReference>
<evidence type="ECO:0000313" key="4">
    <source>
        <dbReference type="EMBL" id="MCC2156021.1"/>
    </source>
</evidence>
<dbReference type="PANTHER" id="PTHR30189">
    <property type="entry name" value="LPS-ASSEMBLY PROTEIN"/>
    <property type="match status" value="1"/>
</dbReference>
<feature type="signal peptide" evidence="2">
    <location>
        <begin position="1"/>
        <end position="23"/>
    </location>
</feature>
<dbReference type="InterPro" id="IPR005653">
    <property type="entry name" value="OstA-like_N"/>
</dbReference>
<evidence type="ECO:0000256" key="2">
    <source>
        <dbReference type="SAM" id="SignalP"/>
    </source>
</evidence>
<feature type="domain" description="Organic solvent tolerance-like N-terminal" evidence="3">
    <location>
        <begin position="79"/>
        <end position="179"/>
    </location>
</feature>
<gene>
    <name evidence="4" type="ORF">LKD20_02535</name>
</gene>
<name>A0ABS8F3R6_9FIRM</name>
<evidence type="ECO:0000259" key="3">
    <source>
        <dbReference type="Pfam" id="PF03968"/>
    </source>
</evidence>
<dbReference type="PANTHER" id="PTHR30189:SF1">
    <property type="entry name" value="LPS-ASSEMBLY PROTEIN LPTD"/>
    <property type="match status" value="1"/>
</dbReference>
<keyword evidence="1" id="KW-0472">Membrane</keyword>
<reference evidence="4 5" key="1">
    <citation type="submission" date="2021-10" db="EMBL/GenBank/DDBJ databases">
        <title>Anaerobic single-cell dispensing facilitates the cultivation of human gut bacteria.</title>
        <authorList>
            <person name="Afrizal A."/>
        </authorList>
    </citation>
    <scope>NUCLEOTIDE SEQUENCE [LARGE SCALE GENOMIC DNA]</scope>
    <source>
        <strain evidence="4 5">CLA-AA-H247</strain>
    </source>
</reference>
<evidence type="ECO:0000313" key="5">
    <source>
        <dbReference type="Proteomes" id="UP001198241"/>
    </source>
</evidence>
<accession>A0ABS8F3R6</accession>
<keyword evidence="2" id="KW-0732">Signal</keyword>
<proteinExistence type="predicted"/>
<protein>
    <submittedName>
        <fullName evidence="4">Organic solvent tolerance protein OstA</fullName>
    </submittedName>
</protein>
<dbReference type="RefSeq" id="WP_227720803.1">
    <property type="nucleotide sequence ID" value="NZ_JAJEQD010000003.1"/>
</dbReference>